<evidence type="ECO:0000313" key="1">
    <source>
        <dbReference type="EMBL" id="PAB57140.1"/>
    </source>
</evidence>
<accession>A0A267MEA8</accession>
<organism evidence="1 2">
    <name type="scientific">Anaeromicrobium sediminis</name>
    <dbReference type="NCBI Taxonomy" id="1478221"/>
    <lineage>
        <taxon>Bacteria</taxon>
        <taxon>Bacillati</taxon>
        <taxon>Bacillota</taxon>
        <taxon>Clostridia</taxon>
        <taxon>Peptostreptococcales</taxon>
        <taxon>Thermotaleaceae</taxon>
        <taxon>Anaeromicrobium</taxon>
    </lineage>
</organism>
<dbReference type="AlphaFoldDB" id="A0A267MEA8"/>
<dbReference type="RefSeq" id="WP_095135583.1">
    <property type="nucleotide sequence ID" value="NZ_NIBG01000028.1"/>
</dbReference>
<comment type="caution">
    <text evidence="1">The sequence shown here is derived from an EMBL/GenBank/DDBJ whole genome shotgun (WGS) entry which is preliminary data.</text>
</comment>
<gene>
    <name evidence="1" type="ORF">CCE28_19615</name>
</gene>
<keyword evidence="2" id="KW-1185">Reference proteome</keyword>
<dbReference type="Proteomes" id="UP000216024">
    <property type="component" value="Unassembled WGS sequence"/>
</dbReference>
<dbReference type="OrthoDB" id="1677987at2"/>
<name>A0A267MEA8_9FIRM</name>
<protein>
    <submittedName>
        <fullName evidence="1">Uncharacterized protein</fullName>
    </submittedName>
</protein>
<reference evidence="1 2" key="1">
    <citation type="submission" date="2017-06" db="EMBL/GenBank/DDBJ databases">
        <title>Draft genome sequence of anaerobic fermentative bacterium Anaeromicrobium sediminis DY2726D isolated from West Pacific Ocean sediments.</title>
        <authorList>
            <person name="Zeng X."/>
        </authorList>
    </citation>
    <scope>NUCLEOTIDE SEQUENCE [LARGE SCALE GENOMIC DNA]</scope>
    <source>
        <strain evidence="1 2">DY2726D</strain>
    </source>
</reference>
<evidence type="ECO:0000313" key="2">
    <source>
        <dbReference type="Proteomes" id="UP000216024"/>
    </source>
</evidence>
<dbReference type="EMBL" id="NIBG01000028">
    <property type="protein sequence ID" value="PAB57140.1"/>
    <property type="molecule type" value="Genomic_DNA"/>
</dbReference>
<proteinExistence type="predicted"/>
<sequence>MQGAYGKDNYYFWENKIRNTDSILFGSIGQKRLTKESVIIYIGILDKKKDLLRCGWSSHVDVSTALGFLQYVFLPTAFYTWIDRESDGFYIPLSPFHVLKEEVLKNVKKEDCKDINNDAIRMERAYDYLNNIWKDDDEIKNKKLKKFCKDFNIIWDEEPEKKLFIRVFEKCEEIADFILEQVEEEFEEVIEEEIGMSIDQLKFMCENAYNEPFINRNLIKILNTKIPIWF</sequence>